<dbReference type="Gene3D" id="3.20.20.70">
    <property type="entry name" value="Aldolase class I"/>
    <property type="match status" value="1"/>
</dbReference>
<evidence type="ECO:0000313" key="13">
    <source>
        <dbReference type="Proteomes" id="UP001139721"/>
    </source>
</evidence>
<evidence type="ECO:0000256" key="9">
    <source>
        <dbReference type="ARBA" id="ARBA00030264"/>
    </source>
</evidence>
<evidence type="ECO:0000256" key="3">
    <source>
        <dbReference type="ARBA" id="ARBA00011152"/>
    </source>
</evidence>
<evidence type="ECO:0000256" key="2">
    <source>
        <dbReference type="ARBA" id="ARBA00009667"/>
    </source>
</evidence>
<evidence type="ECO:0000256" key="7">
    <source>
        <dbReference type="ARBA" id="ARBA00023239"/>
    </source>
</evidence>
<keyword evidence="7" id="KW-0456">Lyase</keyword>
<comment type="caution">
    <text evidence="12">The sequence shown here is derived from an EMBL/GenBank/DDBJ whole genome shotgun (WGS) entry which is preliminary data.</text>
</comment>
<gene>
    <name evidence="12" type="ORF">LOX96_05680</name>
</gene>
<dbReference type="GO" id="GO:0016829">
    <property type="term" value="F:lyase activity"/>
    <property type="evidence" value="ECO:0007669"/>
    <property type="project" value="UniProtKB-KW"/>
</dbReference>
<reference evidence="12" key="1">
    <citation type="submission" date="2021-11" db="EMBL/GenBank/DDBJ databases">
        <title>Legionella maioricencis sp. nov., a new species isolated from hot water samples in Mallorca.</title>
        <authorList>
            <person name="Crespi S."/>
            <person name="Drasar V."/>
            <person name="Salva-Serra F."/>
            <person name="Jaen-Luchoro D."/>
            <person name="Pineiro-Iglesias B."/>
            <person name="Aliaga F."/>
            <person name="Fernandez-Juarez V."/>
            <person name="Coll G."/>
            <person name="Moore E.R.B."/>
            <person name="Bennasar-Figueras A."/>
        </authorList>
    </citation>
    <scope>NUCLEOTIDE SEQUENCE</scope>
    <source>
        <strain evidence="12">HCPI-6</strain>
    </source>
</reference>
<dbReference type="RefSeq" id="WP_250421079.1">
    <property type="nucleotide sequence ID" value="NZ_JAJKBJ010000004.1"/>
</dbReference>
<dbReference type="GO" id="GO:0000105">
    <property type="term" value="P:L-histidine biosynthetic process"/>
    <property type="evidence" value="ECO:0007669"/>
    <property type="project" value="UniProtKB-KW"/>
</dbReference>
<evidence type="ECO:0000256" key="4">
    <source>
        <dbReference type="ARBA" id="ARBA00012809"/>
    </source>
</evidence>
<dbReference type="InterPro" id="IPR006062">
    <property type="entry name" value="His_biosynth"/>
</dbReference>
<dbReference type="PANTHER" id="PTHR21235:SF2">
    <property type="entry name" value="IMIDAZOLE GLYCEROL PHOSPHATE SYNTHASE HISHF"/>
    <property type="match status" value="1"/>
</dbReference>
<evidence type="ECO:0000256" key="8">
    <source>
        <dbReference type="ARBA" id="ARBA00025475"/>
    </source>
</evidence>
<evidence type="ECO:0000256" key="11">
    <source>
        <dbReference type="RuleBase" id="RU003657"/>
    </source>
</evidence>
<comment type="similarity">
    <text evidence="2 11">Belongs to the HisA/HisF family.</text>
</comment>
<evidence type="ECO:0000313" key="12">
    <source>
        <dbReference type="EMBL" id="MCL9683574.1"/>
    </source>
</evidence>
<organism evidence="12 13">
    <name type="scientific">Legionella maioricensis</name>
    <dbReference type="NCBI Taxonomy" id="2896528"/>
    <lineage>
        <taxon>Bacteria</taxon>
        <taxon>Pseudomonadati</taxon>
        <taxon>Pseudomonadota</taxon>
        <taxon>Gammaproteobacteria</taxon>
        <taxon>Legionellales</taxon>
        <taxon>Legionellaceae</taxon>
        <taxon>Legionella</taxon>
    </lineage>
</organism>
<name>A0A9X2CZ49_9GAMM</name>
<dbReference type="InterPro" id="IPR011060">
    <property type="entry name" value="RibuloseP-bd_barrel"/>
</dbReference>
<evidence type="ECO:0000256" key="10">
    <source>
        <dbReference type="ARBA" id="ARBA00047838"/>
    </source>
</evidence>
<dbReference type="InterPro" id="IPR004651">
    <property type="entry name" value="HisF"/>
</dbReference>
<comment type="catalytic activity">
    <reaction evidence="10">
        <text>5-[(5-phospho-1-deoxy-D-ribulos-1-ylimino)methylamino]-1-(5-phospho-beta-D-ribosyl)imidazole-4-carboxamide + L-glutamine = D-erythro-1-(imidazol-4-yl)glycerol 3-phosphate + 5-amino-1-(5-phospho-beta-D-ribosyl)imidazole-4-carboxamide + L-glutamate + H(+)</text>
        <dbReference type="Rhea" id="RHEA:24793"/>
        <dbReference type="ChEBI" id="CHEBI:15378"/>
        <dbReference type="ChEBI" id="CHEBI:29985"/>
        <dbReference type="ChEBI" id="CHEBI:58278"/>
        <dbReference type="ChEBI" id="CHEBI:58359"/>
        <dbReference type="ChEBI" id="CHEBI:58475"/>
        <dbReference type="ChEBI" id="CHEBI:58525"/>
        <dbReference type="EC" id="4.3.2.10"/>
    </reaction>
</comment>
<comment type="pathway">
    <text evidence="1">Amino-acid biosynthesis; L-histidine biosynthesis; L-histidine from 5-phospho-alpha-D-ribose 1-diphosphate: step 5/9.</text>
</comment>
<dbReference type="SUPFAM" id="SSF51366">
    <property type="entry name" value="Ribulose-phoshate binding barrel"/>
    <property type="match status" value="1"/>
</dbReference>
<keyword evidence="5 11" id="KW-0028">Amino-acid biosynthesis</keyword>
<accession>A0A9X2CZ49</accession>
<sequence>MTLTYLKKRLIPKLLIKYRKIGPVTRPVLVNTRQYTEIYDVGDAVSQAKIYEAQLADELMVLNINGTEIGSDATMLALVERLACETFMPLAVGGGVRSLSDFSSLLAHGADKVCINSIALSQPGFISEAASRFGAQCVVVSIDFRTDATGRAVVFNGQDKKLSQLDVVEWAQQVVQAGAGEILLTDMDKDGLGSGLNYEVGSAVAKAVSVPVILSGGCGLVDHFVEGFKLGGAEAIAAGTFFSFRDQNPMQLRAHLNNEDISIRMNY</sequence>
<dbReference type="InterPro" id="IPR050064">
    <property type="entry name" value="IGPS_HisA/HisF"/>
</dbReference>
<dbReference type="Pfam" id="PF00977">
    <property type="entry name" value="His_biosynth"/>
    <property type="match status" value="1"/>
</dbReference>
<dbReference type="GO" id="GO:0000107">
    <property type="term" value="F:imidazoleglycerol-phosphate synthase activity"/>
    <property type="evidence" value="ECO:0007669"/>
    <property type="project" value="InterPro"/>
</dbReference>
<evidence type="ECO:0000256" key="1">
    <source>
        <dbReference type="ARBA" id="ARBA00005091"/>
    </source>
</evidence>
<comment type="function">
    <text evidence="8">IGPS catalyzes the conversion of PRFAR and glutamine to IGP, AICAR and glutamate. The HisF subunit catalyzes the cyclization activity that produces IGP and AICAR from PRFAR using the ammonia provided by the HisH subunit.</text>
</comment>
<dbReference type="AlphaFoldDB" id="A0A9X2CZ49"/>
<dbReference type="CDD" id="cd04731">
    <property type="entry name" value="HisF"/>
    <property type="match status" value="1"/>
</dbReference>
<evidence type="ECO:0000256" key="6">
    <source>
        <dbReference type="ARBA" id="ARBA00023102"/>
    </source>
</evidence>
<protein>
    <recommendedName>
        <fullName evidence="4">imidazole glycerol-phosphate synthase</fullName>
        <ecNumber evidence="4">4.3.2.10</ecNumber>
    </recommendedName>
    <alternativeName>
        <fullName evidence="9">IGP synthase cyclase subunit</fullName>
    </alternativeName>
</protein>
<dbReference type="PANTHER" id="PTHR21235">
    <property type="entry name" value="IMIDAZOLE GLYCEROL PHOSPHATE SYNTHASE SUBUNIT HISF/H IGP SYNTHASE SUBUNIT HISF/H"/>
    <property type="match status" value="1"/>
</dbReference>
<comment type="subunit">
    <text evidence="3">Heterodimer of HisH and HisF.</text>
</comment>
<keyword evidence="13" id="KW-1185">Reference proteome</keyword>
<proteinExistence type="inferred from homology"/>
<keyword evidence="6 11" id="KW-0368">Histidine biosynthesis</keyword>
<evidence type="ECO:0000256" key="5">
    <source>
        <dbReference type="ARBA" id="ARBA00022605"/>
    </source>
</evidence>
<dbReference type="InterPro" id="IPR013785">
    <property type="entry name" value="Aldolase_TIM"/>
</dbReference>
<dbReference type="EMBL" id="JAJKBJ010000004">
    <property type="protein sequence ID" value="MCL9683574.1"/>
    <property type="molecule type" value="Genomic_DNA"/>
</dbReference>
<dbReference type="Proteomes" id="UP001139721">
    <property type="component" value="Unassembled WGS sequence"/>
</dbReference>
<dbReference type="EC" id="4.3.2.10" evidence="4"/>